<dbReference type="RefSeq" id="WP_119555527.1">
    <property type="nucleotide sequence ID" value="NZ_QXMN01000023.1"/>
</dbReference>
<reference evidence="2 3" key="1">
    <citation type="submission" date="2018-09" db="EMBL/GenBank/DDBJ databases">
        <title>Acidovorax cavernicola nov. sp. isolated from Gruta de las Maravillas (Aracena, Spain).</title>
        <authorList>
            <person name="Jurado V."/>
            <person name="Gutierrez-Patricio S."/>
            <person name="Gonzalez-Pimentel J.L."/>
            <person name="Miller A.Z."/>
            <person name="Laiz L."/>
            <person name="Saiz-Jimenez C."/>
        </authorList>
    </citation>
    <scope>NUCLEOTIDE SEQUENCE [LARGE SCALE GENOMIC DNA]</scope>
    <source>
        <strain evidence="2 3">1011MAR4D40.2</strain>
    </source>
</reference>
<name>A0A9X8GUP8_9BURK</name>
<keyword evidence="1" id="KW-0812">Transmembrane</keyword>
<comment type="caution">
    <text evidence="2">The sequence shown here is derived from an EMBL/GenBank/DDBJ whole genome shotgun (WGS) entry which is preliminary data.</text>
</comment>
<dbReference type="AlphaFoldDB" id="A0A9X8GUP8"/>
<keyword evidence="1" id="KW-0472">Membrane</keyword>
<feature type="transmembrane region" description="Helical" evidence="1">
    <location>
        <begin position="158"/>
        <end position="177"/>
    </location>
</feature>
<organism evidence="2 3">
    <name type="scientific">Acidovorax cavernicola</name>
    <dbReference type="NCBI Taxonomy" id="1675792"/>
    <lineage>
        <taxon>Bacteria</taxon>
        <taxon>Pseudomonadati</taxon>
        <taxon>Pseudomonadota</taxon>
        <taxon>Betaproteobacteria</taxon>
        <taxon>Burkholderiales</taxon>
        <taxon>Comamonadaceae</taxon>
        <taxon>Acidovorax</taxon>
    </lineage>
</organism>
<gene>
    <name evidence="2" type="ORF">D3H34_18295</name>
</gene>
<evidence type="ECO:0000256" key="1">
    <source>
        <dbReference type="SAM" id="Phobius"/>
    </source>
</evidence>
<dbReference type="InterPro" id="IPR009495">
    <property type="entry name" value="NrsF"/>
</dbReference>
<feature type="transmembrane region" description="Helical" evidence="1">
    <location>
        <begin position="126"/>
        <end position="149"/>
    </location>
</feature>
<dbReference type="EMBL" id="QXMN01000023">
    <property type="protein sequence ID" value="RIX77719.1"/>
    <property type="molecule type" value="Genomic_DNA"/>
</dbReference>
<keyword evidence="1" id="KW-1133">Transmembrane helix</keyword>
<feature type="transmembrane region" description="Helical" evidence="1">
    <location>
        <begin position="59"/>
        <end position="78"/>
    </location>
</feature>
<dbReference type="Pfam" id="PF06532">
    <property type="entry name" value="NrsF"/>
    <property type="match status" value="1"/>
</dbReference>
<sequence length="213" mass="22239">MKTDDLVALLATGVAPVPPHAARRRIGQALFIGLPVSMAILFIGFGVRDDIASAMLQPMFWVKLLFPLCIAAAALVALHRLGRPGIRTGWTWAGLLLPILAVWALALGHKLTGFLVDQIPAVQGGSWLACVMSIALISLPVLVATLLALRELAPTRPALAGAAAGALAGGVAAAVFALHCKELAPASLAIWHLLGMVIPTLAGALLGRRLLRW</sequence>
<evidence type="ECO:0000313" key="2">
    <source>
        <dbReference type="EMBL" id="RIX77719.1"/>
    </source>
</evidence>
<feature type="transmembrane region" description="Helical" evidence="1">
    <location>
        <begin position="189"/>
        <end position="207"/>
    </location>
</feature>
<keyword evidence="3" id="KW-1185">Reference proteome</keyword>
<dbReference type="Proteomes" id="UP000265619">
    <property type="component" value="Unassembled WGS sequence"/>
</dbReference>
<feature type="transmembrane region" description="Helical" evidence="1">
    <location>
        <begin position="29"/>
        <end position="47"/>
    </location>
</feature>
<evidence type="ECO:0000313" key="3">
    <source>
        <dbReference type="Proteomes" id="UP000265619"/>
    </source>
</evidence>
<protein>
    <submittedName>
        <fullName evidence="2">DUF1109 domain-containing protein</fullName>
    </submittedName>
</protein>
<feature type="transmembrane region" description="Helical" evidence="1">
    <location>
        <begin position="90"/>
        <end position="106"/>
    </location>
</feature>
<accession>A0A9X8GUP8</accession>
<dbReference type="OrthoDB" id="6059252at2"/>
<proteinExistence type="predicted"/>